<accession>A0A514D0U5</accession>
<dbReference type="GO" id="GO:0006351">
    <property type="term" value="P:DNA-templated transcription"/>
    <property type="evidence" value="ECO:0007669"/>
    <property type="project" value="InterPro"/>
</dbReference>
<evidence type="ECO:0000256" key="1">
    <source>
        <dbReference type="ARBA" id="ARBA00022679"/>
    </source>
</evidence>
<keyword evidence="4" id="KW-0696">RNA-directed RNA polymerase</keyword>
<dbReference type="InterPro" id="IPR043502">
    <property type="entry name" value="DNA/RNA_pol_sf"/>
</dbReference>
<evidence type="ECO:0000313" key="4">
    <source>
        <dbReference type="EMBL" id="QDH87223.1"/>
    </source>
</evidence>
<gene>
    <name evidence="4" type="ORF">H4RhizoLitter1992_000002</name>
</gene>
<protein>
    <submittedName>
        <fullName evidence="4">RNA-dependent RNA polymerase</fullName>
    </submittedName>
</protein>
<sequence>MPLVYRKCTHNMTNALEQRMFKETASLAESQGRSTLEALAWEHVWHTSSEWRYSMGLRIGPVRAVRRSAWMKRFTPARQQAILDEISRTCADCNLAGHKYDIFPKWEMVPKLHCGCANPGAARCIMGPNLTWMATLGPWHLAYGNRMKEVFNRRARVYYSSGATAQDLGKWFDSAVRDVTMRYGAVAIGENDFGEFDGSQGQCKRNHNARRYKEAGAPKHVMKAITATRMRGASRIGVKFSSKAKKSSGETDTSCGNSELNIDSTLDLVVGCSKSVGLDPRCSFWLVFLGDDMLLIAPPQLVRAVCAIGEAHFRALGLEAKLQYKEHLIEAEYCSGRFYLTASGSRVWAPKIGRSLTKAGWRLAGQLNVTDAEWVAGVMGGLYADANHVPVLRAMGRPGNRILRGQRTPSVRVEYPTLESYEELARLYGTSVTELQALEGEVAHSAPGTFLPDTMLLRKILARDVAPKRGHPRNNRNWLFEEGYELLWPMSAIPTESVYA</sequence>
<keyword evidence="2" id="KW-0548">Nucleotidyltransferase</keyword>
<dbReference type="InterPro" id="IPR001788">
    <property type="entry name" value="RNA-dep_RNA_pol_alsuvir"/>
</dbReference>
<keyword evidence="1" id="KW-0808">Transferase</keyword>
<proteinExistence type="predicted"/>
<organism evidence="4">
    <name type="scientific">Riboviria sp</name>
    <dbReference type="NCBI Taxonomy" id="2585031"/>
    <lineage>
        <taxon>Viruses</taxon>
        <taxon>Riboviria</taxon>
    </lineage>
</organism>
<evidence type="ECO:0000256" key="2">
    <source>
        <dbReference type="ARBA" id="ARBA00022695"/>
    </source>
</evidence>
<dbReference type="EMBL" id="MN033218">
    <property type="protein sequence ID" value="QDH87223.1"/>
    <property type="molecule type" value="Genomic_DNA"/>
</dbReference>
<evidence type="ECO:0000259" key="3">
    <source>
        <dbReference type="Pfam" id="PF00978"/>
    </source>
</evidence>
<feature type="domain" description="RNA-dependent RNA polymerase alsuviricetes" evidence="3">
    <location>
        <begin position="68"/>
        <end position="362"/>
    </location>
</feature>
<name>A0A514D0U5_9VIRU</name>
<dbReference type="GO" id="GO:0003723">
    <property type="term" value="F:RNA binding"/>
    <property type="evidence" value="ECO:0007669"/>
    <property type="project" value="InterPro"/>
</dbReference>
<dbReference type="GO" id="GO:0003968">
    <property type="term" value="F:RNA-directed RNA polymerase activity"/>
    <property type="evidence" value="ECO:0007669"/>
    <property type="project" value="UniProtKB-KW"/>
</dbReference>
<reference evidence="4" key="1">
    <citation type="submission" date="2019-05" db="EMBL/GenBank/DDBJ databases">
        <title>Metatranscriptomic reconstruction reveals RNA viruses with the potential to shape carbon cycling in soil.</title>
        <authorList>
            <person name="Starr E.P."/>
            <person name="Nuccio E."/>
            <person name="Pett-Ridge J."/>
            <person name="Banfield J.F."/>
            <person name="Firestone M.K."/>
        </authorList>
    </citation>
    <scope>NUCLEOTIDE SEQUENCE</scope>
    <source>
        <strain evidence="4">H4_Rhizo_Litter_19_scaffold_92</strain>
    </source>
</reference>
<dbReference type="Pfam" id="PF00978">
    <property type="entry name" value="RdRP_2"/>
    <property type="match status" value="1"/>
</dbReference>
<dbReference type="SUPFAM" id="SSF56672">
    <property type="entry name" value="DNA/RNA polymerases"/>
    <property type="match status" value="1"/>
</dbReference>